<protein>
    <submittedName>
        <fullName evidence="3">Uncharacterized protein</fullName>
    </submittedName>
</protein>
<proteinExistence type="predicted"/>
<feature type="compositionally biased region" description="Basic and acidic residues" evidence="1">
    <location>
        <begin position="83"/>
        <end position="94"/>
    </location>
</feature>
<organism evidence="3 4">
    <name type="scientific">Coccomyxa viridis</name>
    <dbReference type="NCBI Taxonomy" id="1274662"/>
    <lineage>
        <taxon>Eukaryota</taxon>
        <taxon>Viridiplantae</taxon>
        <taxon>Chlorophyta</taxon>
        <taxon>core chlorophytes</taxon>
        <taxon>Trebouxiophyceae</taxon>
        <taxon>Trebouxiophyceae incertae sedis</taxon>
        <taxon>Coccomyxaceae</taxon>
        <taxon>Coccomyxa</taxon>
    </lineage>
</organism>
<evidence type="ECO:0000313" key="4">
    <source>
        <dbReference type="Proteomes" id="UP001314263"/>
    </source>
</evidence>
<feature type="transmembrane region" description="Helical" evidence="2">
    <location>
        <begin position="12"/>
        <end position="35"/>
    </location>
</feature>
<comment type="caution">
    <text evidence="3">The sequence shown here is derived from an EMBL/GenBank/DDBJ whole genome shotgun (WGS) entry which is preliminary data.</text>
</comment>
<keyword evidence="2" id="KW-1133">Transmembrane helix</keyword>
<evidence type="ECO:0000256" key="1">
    <source>
        <dbReference type="SAM" id="MobiDB-lite"/>
    </source>
</evidence>
<name>A0AAV1IP13_9CHLO</name>
<keyword evidence="2" id="KW-0472">Membrane</keyword>
<dbReference type="Proteomes" id="UP001314263">
    <property type="component" value="Unassembled WGS sequence"/>
</dbReference>
<reference evidence="3 4" key="1">
    <citation type="submission" date="2023-10" db="EMBL/GenBank/DDBJ databases">
        <authorList>
            <person name="Maclean D."/>
            <person name="Macfadyen A."/>
        </authorList>
    </citation>
    <scope>NUCLEOTIDE SEQUENCE [LARGE SCALE GENOMIC DNA]</scope>
</reference>
<keyword evidence="4" id="KW-1185">Reference proteome</keyword>
<dbReference type="AlphaFoldDB" id="A0AAV1IP13"/>
<dbReference type="EMBL" id="CAUYUE010000018">
    <property type="protein sequence ID" value="CAK0787813.1"/>
    <property type="molecule type" value="Genomic_DNA"/>
</dbReference>
<evidence type="ECO:0000313" key="3">
    <source>
        <dbReference type="EMBL" id="CAK0787813.1"/>
    </source>
</evidence>
<gene>
    <name evidence="3" type="ORF">CVIRNUC_011035</name>
</gene>
<evidence type="ECO:0000256" key="2">
    <source>
        <dbReference type="SAM" id="Phobius"/>
    </source>
</evidence>
<keyword evidence="2" id="KW-0812">Transmembrane</keyword>
<accession>A0AAV1IP13</accession>
<feature type="region of interest" description="Disordered" evidence="1">
    <location>
        <begin position="71"/>
        <end position="94"/>
    </location>
</feature>
<sequence>MAPAVAFDGSPWVAAGQIGVFGGMGAVVFGGYMLARGAQSGNLAANFEGMSNNQPRQRTIYRIDNAALKAARAAERPQTPDTLKVDESTPPADK</sequence>